<dbReference type="EMBL" id="CAJJDN010000129">
    <property type="protein sequence ID" value="CAD8120913.1"/>
    <property type="molecule type" value="Genomic_DNA"/>
</dbReference>
<evidence type="ECO:0000313" key="2">
    <source>
        <dbReference type="Proteomes" id="UP000692954"/>
    </source>
</evidence>
<proteinExistence type="predicted"/>
<gene>
    <name evidence="1" type="ORF">PSON_ATCC_30995.1.T1290009</name>
</gene>
<organism evidence="1 2">
    <name type="scientific">Paramecium sonneborni</name>
    <dbReference type="NCBI Taxonomy" id="65129"/>
    <lineage>
        <taxon>Eukaryota</taxon>
        <taxon>Sar</taxon>
        <taxon>Alveolata</taxon>
        <taxon>Ciliophora</taxon>
        <taxon>Intramacronucleata</taxon>
        <taxon>Oligohymenophorea</taxon>
        <taxon>Peniculida</taxon>
        <taxon>Parameciidae</taxon>
        <taxon>Paramecium</taxon>
    </lineage>
</organism>
<dbReference type="Proteomes" id="UP000692954">
    <property type="component" value="Unassembled WGS sequence"/>
</dbReference>
<protein>
    <submittedName>
        <fullName evidence="1">Uncharacterized protein</fullName>
    </submittedName>
</protein>
<reference evidence="1" key="1">
    <citation type="submission" date="2021-01" db="EMBL/GenBank/DDBJ databases">
        <authorList>
            <consortium name="Genoscope - CEA"/>
            <person name="William W."/>
        </authorList>
    </citation>
    <scope>NUCLEOTIDE SEQUENCE</scope>
</reference>
<sequence length="64" mass="7927">MSDYKIHFQFQKTDINKNREKMVLKTVIQLHLINTQLIQYLREYIDKRVKNSYLFLQLLKELKL</sequence>
<name>A0A8S1R0K9_9CILI</name>
<evidence type="ECO:0000313" key="1">
    <source>
        <dbReference type="EMBL" id="CAD8120913.1"/>
    </source>
</evidence>
<dbReference type="AlphaFoldDB" id="A0A8S1R0K9"/>
<comment type="caution">
    <text evidence="1">The sequence shown here is derived from an EMBL/GenBank/DDBJ whole genome shotgun (WGS) entry which is preliminary data.</text>
</comment>
<keyword evidence="2" id="KW-1185">Reference proteome</keyword>
<accession>A0A8S1R0K9</accession>